<dbReference type="AlphaFoldDB" id="A0A7E4W1U2"/>
<reference evidence="3" key="2">
    <citation type="submission" date="2020-10" db="UniProtKB">
        <authorList>
            <consortium name="WormBaseParasite"/>
        </authorList>
    </citation>
    <scope>IDENTIFICATION</scope>
</reference>
<organism evidence="2 3">
    <name type="scientific">Panagrellus redivivus</name>
    <name type="common">Microworm</name>
    <dbReference type="NCBI Taxonomy" id="6233"/>
    <lineage>
        <taxon>Eukaryota</taxon>
        <taxon>Metazoa</taxon>
        <taxon>Ecdysozoa</taxon>
        <taxon>Nematoda</taxon>
        <taxon>Chromadorea</taxon>
        <taxon>Rhabditida</taxon>
        <taxon>Tylenchina</taxon>
        <taxon>Panagrolaimomorpha</taxon>
        <taxon>Panagrolaimoidea</taxon>
        <taxon>Panagrolaimidae</taxon>
        <taxon>Panagrellus</taxon>
    </lineage>
</organism>
<dbReference type="Proteomes" id="UP000492821">
    <property type="component" value="Unassembled WGS sequence"/>
</dbReference>
<keyword evidence="2" id="KW-1185">Reference proteome</keyword>
<evidence type="ECO:0000256" key="1">
    <source>
        <dbReference type="SAM" id="MobiDB-lite"/>
    </source>
</evidence>
<feature type="compositionally biased region" description="Polar residues" evidence="1">
    <location>
        <begin position="8"/>
        <end position="23"/>
    </location>
</feature>
<accession>A0A7E4W1U2</accession>
<feature type="compositionally biased region" description="Low complexity" evidence="1">
    <location>
        <begin position="83"/>
        <end position="92"/>
    </location>
</feature>
<reference evidence="2" key="1">
    <citation type="journal article" date="2013" name="Genetics">
        <title>The draft genome and transcriptome of Panagrellus redivivus are shaped by the harsh demands of a free-living lifestyle.</title>
        <authorList>
            <person name="Srinivasan J."/>
            <person name="Dillman A.R."/>
            <person name="Macchietto M.G."/>
            <person name="Heikkinen L."/>
            <person name="Lakso M."/>
            <person name="Fracchia K.M."/>
            <person name="Antoshechkin I."/>
            <person name="Mortazavi A."/>
            <person name="Wong G."/>
            <person name="Sternberg P.W."/>
        </authorList>
    </citation>
    <scope>NUCLEOTIDE SEQUENCE [LARGE SCALE GENOMIC DNA]</scope>
    <source>
        <strain evidence="2">MT8872</strain>
    </source>
</reference>
<feature type="region of interest" description="Disordered" evidence="1">
    <location>
        <begin position="1"/>
        <end position="23"/>
    </location>
</feature>
<dbReference type="WBParaSite" id="Pan_g548.t1">
    <property type="protein sequence ID" value="Pan_g548.t1"/>
    <property type="gene ID" value="Pan_g548"/>
</dbReference>
<feature type="compositionally biased region" description="Basic and acidic residues" evidence="1">
    <location>
        <begin position="97"/>
        <end position="116"/>
    </location>
</feature>
<name>A0A7E4W1U2_PANRE</name>
<feature type="region of interest" description="Disordered" evidence="1">
    <location>
        <begin position="61"/>
        <end position="166"/>
    </location>
</feature>
<protein>
    <submittedName>
        <fullName evidence="3">Uncharacterized protein</fullName>
    </submittedName>
</protein>
<evidence type="ECO:0000313" key="2">
    <source>
        <dbReference type="Proteomes" id="UP000492821"/>
    </source>
</evidence>
<evidence type="ECO:0000313" key="3">
    <source>
        <dbReference type="WBParaSite" id="Pan_g548.t1"/>
    </source>
</evidence>
<feature type="compositionally biased region" description="Polar residues" evidence="1">
    <location>
        <begin position="142"/>
        <end position="157"/>
    </location>
</feature>
<feature type="compositionally biased region" description="Polar residues" evidence="1">
    <location>
        <begin position="117"/>
        <end position="130"/>
    </location>
</feature>
<sequence length="176" mass="18139">MAIIADEANSQRAAPPTNQNSKPILQFQSSVESTDSSVTAPTISMASTSIASNIMQVVCTSTEAEPQVNPDVAPAGGDGNHSGGTSTSGGSTARPLVESDDKPYETAPLIDEKTHSNAEVASTTTGSNPDTPRASEVPAAINNDQASQQETGQGNNQRGRRKSLCGGCFTFLGRQT</sequence>
<proteinExistence type="predicted"/>